<dbReference type="GO" id="GO:0046872">
    <property type="term" value="F:metal ion binding"/>
    <property type="evidence" value="ECO:0007669"/>
    <property type="project" value="UniProtKB-KW"/>
</dbReference>
<dbReference type="SUPFAM" id="SSF52499">
    <property type="entry name" value="Isochorismatase-like hydrolases"/>
    <property type="match status" value="1"/>
</dbReference>
<dbReference type="InterPro" id="IPR052347">
    <property type="entry name" value="Isochorismatase_Nicotinamidase"/>
</dbReference>
<organism evidence="10 11">
    <name type="scientific">Salegentibacter mishustinae</name>
    <dbReference type="NCBI Taxonomy" id="270918"/>
    <lineage>
        <taxon>Bacteria</taxon>
        <taxon>Pseudomonadati</taxon>
        <taxon>Bacteroidota</taxon>
        <taxon>Flavobacteriia</taxon>
        <taxon>Flavobacteriales</taxon>
        <taxon>Flavobacteriaceae</taxon>
        <taxon>Salegentibacter</taxon>
    </lineage>
</organism>
<comment type="caution">
    <text evidence="10">The sequence shown here is derived from an EMBL/GenBank/DDBJ whole genome shotgun (WGS) entry which is preliminary data.</text>
</comment>
<evidence type="ECO:0000256" key="7">
    <source>
        <dbReference type="ARBA" id="ARBA00043224"/>
    </source>
</evidence>
<keyword evidence="2" id="KW-0662">Pyridine nucleotide biosynthesis</keyword>
<dbReference type="GO" id="GO:0008936">
    <property type="term" value="F:nicotinamidase activity"/>
    <property type="evidence" value="ECO:0007669"/>
    <property type="project" value="UniProtKB-EC"/>
</dbReference>
<evidence type="ECO:0000313" key="10">
    <source>
        <dbReference type="EMBL" id="KRG27798.1"/>
    </source>
</evidence>
<dbReference type="PANTHER" id="PTHR11080:SF2">
    <property type="entry name" value="LD05707P"/>
    <property type="match status" value="1"/>
</dbReference>
<comment type="pathway">
    <text evidence="5">Cofactor biosynthesis; nicotinate biosynthesis; nicotinate from nicotinamide: step 1/1.</text>
</comment>
<accession>A0A0Q9Z4I6</accession>
<evidence type="ECO:0000256" key="2">
    <source>
        <dbReference type="ARBA" id="ARBA00022642"/>
    </source>
</evidence>
<evidence type="ECO:0000256" key="5">
    <source>
        <dbReference type="ARBA" id="ARBA00037900"/>
    </source>
</evidence>
<evidence type="ECO:0000256" key="3">
    <source>
        <dbReference type="ARBA" id="ARBA00022723"/>
    </source>
</evidence>
<proteinExistence type="inferred from homology"/>
<dbReference type="GO" id="GO:0019363">
    <property type="term" value="P:pyridine nucleotide biosynthetic process"/>
    <property type="evidence" value="ECO:0007669"/>
    <property type="project" value="UniProtKB-KW"/>
</dbReference>
<keyword evidence="11" id="KW-1185">Reference proteome</keyword>
<dbReference type="AlphaFoldDB" id="A0A0Q9Z4I6"/>
<evidence type="ECO:0000256" key="4">
    <source>
        <dbReference type="ARBA" id="ARBA00022801"/>
    </source>
</evidence>
<keyword evidence="3" id="KW-0479">Metal-binding</keyword>
<comment type="similarity">
    <text evidence="1">Belongs to the isochorismatase family.</text>
</comment>
<dbReference type="Gene3D" id="3.40.50.850">
    <property type="entry name" value="Isochorismatase-like"/>
    <property type="match status" value="1"/>
</dbReference>
<gene>
    <name evidence="10" type="ORF">APR42_08575</name>
</gene>
<dbReference type="FunFam" id="3.40.50.850:FF:000006">
    <property type="entry name" value="Bifunctional pyrazinamidase/nicotinamidase"/>
    <property type="match status" value="1"/>
</dbReference>
<dbReference type="CDD" id="cd01011">
    <property type="entry name" value="nicotinamidase"/>
    <property type="match status" value="1"/>
</dbReference>
<name>A0A0Q9Z4I6_9FLAO</name>
<dbReference type="Proteomes" id="UP000051643">
    <property type="component" value="Unassembled WGS sequence"/>
</dbReference>
<keyword evidence="4" id="KW-0378">Hydrolase</keyword>
<evidence type="ECO:0000256" key="6">
    <source>
        <dbReference type="ARBA" id="ARBA00039017"/>
    </source>
</evidence>
<dbReference type="Pfam" id="PF00857">
    <property type="entry name" value="Isochorismatase"/>
    <property type="match status" value="1"/>
</dbReference>
<evidence type="ECO:0000259" key="9">
    <source>
        <dbReference type="Pfam" id="PF00857"/>
    </source>
</evidence>
<dbReference type="EC" id="3.5.1.19" evidence="6"/>
<feature type="domain" description="Isochorismatase-like" evidence="9">
    <location>
        <begin position="3"/>
        <end position="198"/>
    </location>
</feature>
<dbReference type="InterPro" id="IPR000868">
    <property type="entry name" value="Isochorismatase-like_dom"/>
</dbReference>
<evidence type="ECO:0000313" key="11">
    <source>
        <dbReference type="Proteomes" id="UP000051643"/>
    </source>
</evidence>
<dbReference type="NCBIfam" id="NF008623">
    <property type="entry name" value="PRK11609.1"/>
    <property type="match status" value="1"/>
</dbReference>
<evidence type="ECO:0000256" key="8">
    <source>
        <dbReference type="ARBA" id="ARBA00072277"/>
    </source>
</evidence>
<dbReference type="EMBL" id="LKTP01000034">
    <property type="protein sequence ID" value="KRG27798.1"/>
    <property type="molecule type" value="Genomic_DNA"/>
</dbReference>
<dbReference type="STRING" id="270918.APR42_08575"/>
<evidence type="ECO:0000256" key="1">
    <source>
        <dbReference type="ARBA" id="ARBA00006336"/>
    </source>
</evidence>
<dbReference type="OrthoDB" id="9791276at2"/>
<dbReference type="RefSeq" id="WP_057482471.1">
    <property type="nucleotide sequence ID" value="NZ_BMWR01000004.1"/>
</dbReference>
<dbReference type="InterPro" id="IPR036380">
    <property type="entry name" value="Isochorismatase-like_sf"/>
</dbReference>
<protein>
    <recommendedName>
        <fullName evidence="8">Nicotinamidase</fullName>
        <ecNumber evidence="6">3.5.1.19</ecNumber>
    </recommendedName>
    <alternativeName>
        <fullName evidence="7">Nicotinamide deamidase</fullName>
    </alternativeName>
</protein>
<dbReference type="PANTHER" id="PTHR11080">
    <property type="entry name" value="PYRAZINAMIDASE/NICOTINAMIDASE"/>
    <property type="match status" value="1"/>
</dbReference>
<sequence length="203" mass="22519">MKTLIIVDPQIDFMPGGSLAVPNGDEIIPIINELQEKFDLVIASQDWHPEGHASFASSHKGKNVFETIELNGIEQVMWPEHCVQNTEGAEFHKELKTAKIEAIFRKGTSLEIDSYSAFYDNRHLKSTGLSGYLKEKNAEDLYFCGLAAEICVHFTAKDAIKEGFKATIIEDATRALNAEDFEKAKAELKDLGGKVITSSTIEN</sequence>
<reference evidence="10" key="1">
    <citation type="submission" date="2015-10" db="EMBL/GenBank/DDBJ databases">
        <title>Draft genome sequence of Salegentibacter mishustinae KCTC 12263.</title>
        <authorList>
            <person name="Lin W."/>
            <person name="Zheng Q."/>
        </authorList>
    </citation>
    <scope>NUCLEOTIDE SEQUENCE [LARGE SCALE GENOMIC DNA]</scope>
    <source>
        <strain evidence="10">KCTC 12263</strain>
    </source>
</reference>